<dbReference type="InterPro" id="IPR018247">
    <property type="entry name" value="EF_Hand_1_Ca_BS"/>
</dbReference>
<dbReference type="PROSITE" id="PS00018">
    <property type="entry name" value="EF_HAND_1"/>
    <property type="match status" value="1"/>
</dbReference>
<evidence type="ECO:0000313" key="5">
    <source>
        <dbReference type="Proteomes" id="UP000249061"/>
    </source>
</evidence>
<dbReference type="Proteomes" id="UP000249061">
    <property type="component" value="Unassembled WGS sequence"/>
</dbReference>
<organism evidence="4 5">
    <name type="scientific">Archangium gephyra</name>
    <dbReference type="NCBI Taxonomy" id="48"/>
    <lineage>
        <taxon>Bacteria</taxon>
        <taxon>Pseudomonadati</taxon>
        <taxon>Myxococcota</taxon>
        <taxon>Myxococcia</taxon>
        <taxon>Myxococcales</taxon>
        <taxon>Cystobacterineae</taxon>
        <taxon>Archangiaceae</taxon>
        <taxon>Archangium</taxon>
    </lineage>
</organism>
<accession>A0A2W5TNX0</accession>
<dbReference type="PANTHER" id="PTHR24637">
    <property type="entry name" value="COLLAGEN"/>
    <property type="match status" value="1"/>
</dbReference>
<protein>
    <recommendedName>
        <fullName evidence="3">DUF7151 domain-containing protein</fullName>
    </recommendedName>
</protein>
<feature type="domain" description="DUF7151" evidence="3">
    <location>
        <begin position="28"/>
        <end position="69"/>
    </location>
</feature>
<sequence length="278" mass="26572">MHSPLRGLPIVMLFASACQQAAPSAHSSLIRTAAEPASANCAVGGVKFEVGLDSNDDGELGDDEVNATMTRVICGGAMGTVGTMGVPGPKGDTGAQGEVGPQGPAGAPGVAGPPGDVGPQGDAGVQGPQGEIGPMGLMGPPGVQGMTGATGPAGPTGATGPQGEVGPAGPTGAAGPQGPVGAAGPQGPSGISTVPATALQCVDTADTVTNVSAGATANSVAPACPTGYTVTGTNCKSSTWQMPFVFLSNGVCSAQNNSQAAETLRSSRTCCRVPAITP</sequence>
<gene>
    <name evidence="4" type="ORF">DI536_03005</name>
</gene>
<name>A0A2W5TNX0_9BACT</name>
<dbReference type="EMBL" id="QFQP01000002">
    <property type="protein sequence ID" value="PZR17310.1"/>
    <property type="molecule type" value="Genomic_DNA"/>
</dbReference>
<evidence type="ECO:0000256" key="2">
    <source>
        <dbReference type="SAM" id="SignalP"/>
    </source>
</evidence>
<keyword evidence="2" id="KW-0732">Signal</keyword>
<dbReference type="InterPro" id="IPR055575">
    <property type="entry name" value="DUF7151"/>
</dbReference>
<comment type="caution">
    <text evidence="4">The sequence shown here is derived from an EMBL/GenBank/DDBJ whole genome shotgun (WGS) entry which is preliminary data.</text>
</comment>
<reference evidence="4 5" key="1">
    <citation type="submission" date="2017-08" db="EMBL/GenBank/DDBJ databases">
        <title>Infants hospitalized years apart are colonized by the same room-sourced microbial strains.</title>
        <authorList>
            <person name="Brooks B."/>
            <person name="Olm M.R."/>
            <person name="Firek B.A."/>
            <person name="Baker R."/>
            <person name="Thomas B.C."/>
            <person name="Morowitz M.J."/>
            <person name="Banfield J.F."/>
        </authorList>
    </citation>
    <scope>NUCLEOTIDE SEQUENCE [LARGE SCALE GENOMIC DNA]</scope>
    <source>
        <strain evidence="4">S2_003_000_R2_14</strain>
    </source>
</reference>
<feature type="chain" id="PRO_5016099343" description="DUF7151 domain-containing protein" evidence="2">
    <location>
        <begin position="22"/>
        <end position="278"/>
    </location>
</feature>
<dbReference type="PANTHER" id="PTHR24637:SF422">
    <property type="entry name" value="COLLAGEN IV NC1 DOMAIN-CONTAINING PROTEIN"/>
    <property type="match status" value="1"/>
</dbReference>
<feature type="signal peptide" evidence="2">
    <location>
        <begin position="1"/>
        <end position="21"/>
    </location>
</feature>
<feature type="region of interest" description="Disordered" evidence="1">
    <location>
        <begin position="86"/>
        <end position="191"/>
    </location>
</feature>
<dbReference type="AlphaFoldDB" id="A0A2W5TNX0"/>
<evidence type="ECO:0000313" key="4">
    <source>
        <dbReference type="EMBL" id="PZR17310.1"/>
    </source>
</evidence>
<dbReference type="Pfam" id="PF23657">
    <property type="entry name" value="DUF7151"/>
    <property type="match status" value="1"/>
</dbReference>
<feature type="compositionally biased region" description="Low complexity" evidence="1">
    <location>
        <begin position="147"/>
        <end position="188"/>
    </location>
</feature>
<evidence type="ECO:0000256" key="1">
    <source>
        <dbReference type="SAM" id="MobiDB-lite"/>
    </source>
</evidence>
<dbReference type="InterPro" id="IPR008160">
    <property type="entry name" value="Collagen"/>
</dbReference>
<evidence type="ECO:0000259" key="3">
    <source>
        <dbReference type="Pfam" id="PF23657"/>
    </source>
</evidence>
<proteinExistence type="predicted"/>
<dbReference type="PROSITE" id="PS51257">
    <property type="entry name" value="PROKAR_LIPOPROTEIN"/>
    <property type="match status" value="1"/>
</dbReference>
<feature type="compositionally biased region" description="Low complexity" evidence="1">
    <location>
        <begin position="86"/>
        <end position="129"/>
    </location>
</feature>
<dbReference type="Pfam" id="PF01391">
    <property type="entry name" value="Collagen"/>
    <property type="match status" value="1"/>
</dbReference>